<dbReference type="STRING" id="3818.A0A445BVH6"/>
<dbReference type="GO" id="GO:0005634">
    <property type="term" value="C:nucleus"/>
    <property type="evidence" value="ECO:0007669"/>
    <property type="project" value="UniProtKB-SubCell"/>
</dbReference>
<keyword evidence="4" id="KW-0539">Nucleus</keyword>
<evidence type="ECO:0000313" key="7">
    <source>
        <dbReference type="EMBL" id="RYR42720.1"/>
    </source>
</evidence>
<dbReference type="EMBL" id="SDMP01000008">
    <property type="protein sequence ID" value="RYR42720.1"/>
    <property type="molecule type" value="Genomic_DNA"/>
</dbReference>
<feature type="compositionally biased region" description="Polar residues" evidence="6">
    <location>
        <begin position="910"/>
        <end position="919"/>
    </location>
</feature>
<evidence type="ECO:0000313" key="8">
    <source>
        <dbReference type="Proteomes" id="UP000289738"/>
    </source>
</evidence>
<feature type="region of interest" description="Leucine repeat II (LRII)" evidence="5">
    <location>
        <begin position="436"/>
        <end position="468"/>
    </location>
</feature>
<accession>A0A445BVH6</accession>
<keyword evidence="8" id="KW-1185">Reference proteome</keyword>
<feature type="region of interest" description="Disordered" evidence="6">
    <location>
        <begin position="738"/>
        <end position="757"/>
    </location>
</feature>
<dbReference type="InterPro" id="IPR005202">
    <property type="entry name" value="TF_GRAS"/>
</dbReference>
<evidence type="ECO:0000256" key="6">
    <source>
        <dbReference type="SAM" id="MobiDB-lite"/>
    </source>
</evidence>
<feature type="region of interest" description="Disordered" evidence="6">
    <location>
        <begin position="830"/>
        <end position="862"/>
    </location>
</feature>
<feature type="compositionally biased region" description="Low complexity" evidence="6">
    <location>
        <begin position="830"/>
        <end position="841"/>
    </location>
</feature>
<feature type="region of interest" description="SAW" evidence="5">
    <location>
        <begin position="574"/>
        <end position="649"/>
    </location>
</feature>
<feature type="compositionally biased region" description="Polar residues" evidence="6">
    <location>
        <begin position="738"/>
        <end position="751"/>
    </location>
</feature>
<keyword evidence="3" id="KW-0804">Transcription</keyword>
<evidence type="ECO:0008006" key="9">
    <source>
        <dbReference type="Google" id="ProtNLM"/>
    </source>
</evidence>
<comment type="caution">
    <text evidence="5">Lacks conserved residue(s) required for the propagation of feature annotation.</text>
</comment>
<dbReference type="Proteomes" id="UP000289738">
    <property type="component" value="Chromosome A08"/>
</dbReference>
<feature type="region of interest" description="SAW" evidence="5">
    <location>
        <begin position="1230"/>
        <end position="1305"/>
    </location>
</feature>
<evidence type="ECO:0000256" key="4">
    <source>
        <dbReference type="ARBA" id="ARBA00023242"/>
    </source>
</evidence>
<reference evidence="7 8" key="1">
    <citation type="submission" date="2019-01" db="EMBL/GenBank/DDBJ databases">
        <title>Sequencing of cultivated peanut Arachis hypogaea provides insights into genome evolution and oil improvement.</title>
        <authorList>
            <person name="Chen X."/>
        </authorList>
    </citation>
    <scope>NUCLEOTIDE SEQUENCE [LARGE SCALE GENOMIC DNA]</scope>
    <source>
        <strain evidence="8">cv. Fuhuasheng</strain>
        <tissue evidence="7">Leaves</tissue>
    </source>
</reference>
<evidence type="ECO:0000256" key="1">
    <source>
        <dbReference type="ARBA" id="ARBA00004123"/>
    </source>
</evidence>
<keyword evidence="2" id="KW-0805">Transcription regulation</keyword>
<comment type="subcellular location">
    <subcellularLocation>
        <location evidence="1">Nucleus</location>
    </subcellularLocation>
</comment>
<feature type="region of interest" description="Leucine repeat II (LRII)" evidence="5">
    <location>
        <begin position="1092"/>
        <end position="1124"/>
    </location>
</feature>
<dbReference type="PROSITE" id="PS50985">
    <property type="entry name" value="GRAS"/>
    <property type="match status" value="2"/>
</dbReference>
<gene>
    <name evidence="7" type="ORF">Ahy_A08g039166</name>
</gene>
<feature type="compositionally biased region" description="Low complexity" evidence="6">
    <location>
        <begin position="42"/>
        <end position="57"/>
    </location>
</feature>
<evidence type="ECO:0000256" key="3">
    <source>
        <dbReference type="ARBA" id="ARBA00023163"/>
    </source>
</evidence>
<feature type="region of interest" description="Disordered" evidence="6">
    <location>
        <begin position="103"/>
        <end position="123"/>
    </location>
</feature>
<comment type="similarity">
    <text evidence="5">Belongs to the GRAS family.</text>
</comment>
<evidence type="ECO:0000256" key="2">
    <source>
        <dbReference type="ARBA" id="ARBA00023015"/>
    </source>
</evidence>
<protein>
    <recommendedName>
        <fullName evidence="9">Scarecrow-like protein</fullName>
    </recommendedName>
</protein>
<dbReference type="Pfam" id="PF03514">
    <property type="entry name" value="GRAS"/>
    <property type="match status" value="2"/>
</dbReference>
<dbReference type="PANTHER" id="PTHR31636">
    <property type="entry name" value="OSJNBA0084A10.13 PROTEIN-RELATED"/>
    <property type="match status" value="1"/>
</dbReference>
<proteinExistence type="inferred from homology"/>
<feature type="region of interest" description="Disordered" evidence="6">
    <location>
        <begin position="896"/>
        <end position="931"/>
    </location>
</feature>
<feature type="short sequence motif" description="VHIID" evidence="5">
    <location>
        <begin position="387"/>
        <end position="391"/>
    </location>
</feature>
<name>A0A445BVH6_ARAHY</name>
<feature type="compositionally biased region" description="Polar residues" evidence="6">
    <location>
        <begin position="105"/>
        <end position="119"/>
    </location>
</feature>
<feature type="region of interest" description="Disordered" evidence="6">
    <location>
        <begin position="180"/>
        <end position="211"/>
    </location>
</feature>
<evidence type="ECO:0000256" key="5">
    <source>
        <dbReference type="PROSITE-ProRule" id="PRU01191"/>
    </source>
</evidence>
<feature type="region of interest" description="Disordered" evidence="6">
    <location>
        <begin position="38"/>
        <end position="57"/>
    </location>
</feature>
<sequence>MIWTFPELDEILHCEGGSVSIGIALSINFPGHLQPTMNGFHSSSSSSSGTISSGDSTESIKYSNNILRYISDILMDEEDDLENKPCMLQQCLRLQAAEKSFSEVLGNSSNSPPSQGCDESNQDGDYCRSTSFESYSSFNTDNSSYEFDWVNLVGEYESSLLQASLLGGSYGTHYQNMVPLINNEEGSSPGTREKRSYQVDDDASYEQGRRGNKISATVFSDESEPPEILDEVLRIRFGRSKKYCCVEPLSKNDMLKMQNVGSNSKTARSKNRNSNTDATVDLWTLLTQCAQAVADYDKRNAYDTLKRIRQHSSPSGDGLQRMAHYFAIGLETRLNAGTPSYPPLDMASAADMLKAYKLYVTASPLQWMTNKLATQTIKNLVQNESRVHIIDFGICYGFQWPCLIKYLSERNGAIKLRITGIDLPQPGFRPTERVEETGRRLETLCKRYKVPFEYNCIAQKWETIRLEDLKIDRNEVTVVNCFYRLKNLPDETVLVNSPRDAVLKLIRNINPNIFLHGVVNGSYSAPFFPTRFREALFHFSSQFNMFEANCPREDAERMILEKGMIGRDAINVIACEGAERVERPESYKQWQIRNKRAGFKQIRVDQELVNEIKGMVKNEYHRDFVVDQDGNWVLHGWKGRIFHALSVWNMKMASGGGGYGTASMKEPIMNGFHYEGSSYSPGTSSSEDSAEYNKYSNPILRYISDILMEEEDDLENKPCMLQQCLKLQAAEKSFSEVLGNSSNSIPSQGCDENNRDGDYGRTTSFESYSSCTTDNNSYESDWVNLVGEYESSLLQAPDNDSYESDWLNLLDSPNDGSSEIHYQNMVLLTNNGEGSRSGTTGTREKRSIQVDDDTSYEQGRRGSKISAVFSDESEPPEILDEVLRVQIGRSQCLSGVEPLPENEISKRQNVDSVGSSGKTARSKKGSSRNSNTGATVDLWSLLTRCAQAVANYDQRNAYDTLKQIRQHSSPAGDGMQRMAHYFAIGLETRLNAGTPSYLPLDMASAADMLKAHKLYVTASPLQRMTNTFATQTIMNLVQNESCVHIIDFGICYGFQWPCLIKRLSQRNVPIKLRITGIDLPQPGFRPAERLEETGRRLENYCKRHNVPFEYNCIAQKWETIRLEDLKIDRNEVTVVNCFYRLKNLPDETVLVNSPRDAVLKLIRSINPNIFLHGVVNGSYSAPFFLTRFREALFHFSSQFDIFEANVPREDAERMILEKGLIGRDAINVIACEGAERVERPESYKQWQIRNKRAGFKQIRVDQELVNEIKGMVKKEYHRDFVVDQDGKWVLQGWKGRILHALSAWVPA</sequence>
<comment type="caution">
    <text evidence="7">The sequence shown here is derived from an EMBL/GenBank/DDBJ whole genome shotgun (WGS) entry which is preliminary data.</text>
</comment>
<organism evidence="7 8">
    <name type="scientific">Arachis hypogaea</name>
    <name type="common">Peanut</name>
    <dbReference type="NCBI Taxonomy" id="3818"/>
    <lineage>
        <taxon>Eukaryota</taxon>
        <taxon>Viridiplantae</taxon>
        <taxon>Streptophyta</taxon>
        <taxon>Embryophyta</taxon>
        <taxon>Tracheophyta</taxon>
        <taxon>Spermatophyta</taxon>
        <taxon>Magnoliopsida</taxon>
        <taxon>eudicotyledons</taxon>
        <taxon>Gunneridae</taxon>
        <taxon>Pentapetalae</taxon>
        <taxon>rosids</taxon>
        <taxon>fabids</taxon>
        <taxon>Fabales</taxon>
        <taxon>Fabaceae</taxon>
        <taxon>Papilionoideae</taxon>
        <taxon>50 kb inversion clade</taxon>
        <taxon>dalbergioids sensu lato</taxon>
        <taxon>Dalbergieae</taxon>
        <taxon>Pterocarpus clade</taxon>
        <taxon>Arachis</taxon>
    </lineage>
</organism>
<feature type="short sequence motif" description="VHIID" evidence="5">
    <location>
        <begin position="1043"/>
        <end position="1047"/>
    </location>
</feature>